<keyword evidence="2" id="KW-1185">Reference proteome</keyword>
<proteinExistence type="predicted"/>
<protein>
    <submittedName>
        <fullName evidence="1">Uncharacterized protein</fullName>
    </submittedName>
</protein>
<accession>A0ABS8ZZY6</accession>
<comment type="caution">
    <text evidence="1">The sequence shown here is derived from an EMBL/GenBank/DDBJ whole genome shotgun (WGS) entry which is preliminary data.</text>
</comment>
<organism evidence="1 2">
    <name type="scientific">Billgrantia ethanolica</name>
    <dbReference type="NCBI Taxonomy" id="2733486"/>
    <lineage>
        <taxon>Bacteria</taxon>
        <taxon>Pseudomonadati</taxon>
        <taxon>Pseudomonadota</taxon>
        <taxon>Gammaproteobacteria</taxon>
        <taxon>Oceanospirillales</taxon>
        <taxon>Halomonadaceae</taxon>
        <taxon>Billgrantia</taxon>
    </lineage>
</organism>
<dbReference type="Proteomes" id="UP001320168">
    <property type="component" value="Unassembled WGS sequence"/>
</dbReference>
<dbReference type="RefSeq" id="WP_234268957.1">
    <property type="nucleotide sequence ID" value="NZ_JABFTX010000001.1"/>
</dbReference>
<evidence type="ECO:0000313" key="1">
    <source>
        <dbReference type="EMBL" id="MCE8002159.1"/>
    </source>
</evidence>
<gene>
    <name evidence="1" type="ORF">HOP53_04845</name>
</gene>
<name>A0ABS8ZZY6_9GAMM</name>
<reference evidence="1 2" key="1">
    <citation type="journal article" date="2021" name="Front. Microbiol.">
        <title>Aerobic Denitrification and Heterotrophic Sulfur Oxidation in the Genus Halomonas Revealed by Six Novel Species Characterizations and Genome-Based Analysis.</title>
        <authorList>
            <person name="Wang L."/>
            <person name="Shao Z."/>
        </authorList>
    </citation>
    <scope>NUCLEOTIDE SEQUENCE [LARGE SCALE GENOMIC DNA]</scope>
    <source>
        <strain evidence="1 2">MCCC 1A11081</strain>
    </source>
</reference>
<dbReference type="EMBL" id="JABFTX010000001">
    <property type="protein sequence ID" value="MCE8002159.1"/>
    <property type="molecule type" value="Genomic_DNA"/>
</dbReference>
<sequence length="90" mass="9937">MSRKTTINDYSQQLEQLSLATEDLLKVAAIFKAVEAMQAQDPLDPAAQRLAATGRQMAERSAEYFQDSGDEVEATIEQLKADEEAESCPE</sequence>
<evidence type="ECO:0000313" key="2">
    <source>
        <dbReference type="Proteomes" id="UP001320168"/>
    </source>
</evidence>